<reference evidence="2" key="2">
    <citation type="submission" date="2020-09" db="EMBL/GenBank/DDBJ databases">
        <authorList>
            <person name="Sun Q."/>
            <person name="Zhou Y."/>
        </authorList>
    </citation>
    <scope>NUCLEOTIDE SEQUENCE</scope>
    <source>
        <strain evidence="2">CGMCC 1.12777</strain>
    </source>
</reference>
<protein>
    <submittedName>
        <fullName evidence="2">Uncharacterized protein</fullName>
    </submittedName>
</protein>
<feature type="transmembrane region" description="Helical" evidence="1">
    <location>
        <begin position="253"/>
        <end position="276"/>
    </location>
</feature>
<accession>A0A8J2ZTT4</accession>
<feature type="transmembrane region" description="Helical" evidence="1">
    <location>
        <begin position="34"/>
        <end position="53"/>
    </location>
</feature>
<feature type="transmembrane region" description="Helical" evidence="1">
    <location>
        <begin position="191"/>
        <end position="213"/>
    </location>
</feature>
<feature type="transmembrane region" description="Helical" evidence="1">
    <location>
        <begin position="119"/>
        <end position="139"/>
    </location>
</feature>
<gene>
    <name evidence="2" type="ORF">GCM10007096_05160</name>
</gene>
<feature type="transmembrane region" description="Helical" evidence="1">
    <location>
        <begin position="6"/>
        <end position="22"/>
    </location>
</feature>
<evidence type="ECO:0000313" key="2">
    <source>
        <dbReference type="EMBL" id="GGH75682.1"/>
    </source>
</evidence>
<evidence type="ECO:0000313" key="3">
    <source>
        <dbReference type="Proteomes" id="UP000656813"/>
    </source>
</evidence>
<sequence length="360" mass="41276">MVNVLWLLVLLIISMGVWLVFIKKEAVPTASGAIVMAFGIFLFAALHAFHWLFKHRGVLTLELLVVWLFIALSIAKTLMDHTFKKRHVEQHSLNIFAIGTWIAGTSILGNLIARDFSDWYVLKWGLVGFNALLWIYYIFHVTRSYGYWFSTQLKKSVNGTILLPTVSTQSIVILFYDASGGHFLPLWVKTTLIGLGILFYVMSLFLLFSHYLYLHQWELLKDWSATNCIIHGAISITGLAAVTTGAIPSNLILFMWGWVLFWFSLVEGLEISRVVLRFKRLGVSKAIGKYHVSQWSRIFTFGMFYAFTSKLKLPDLIVFTHVQFFILKVLPWIVLLLLINESFLFIKENVQSPIGKKMRA</sequence>
<keyword evidence="3" id="KW-1185">Reference proteome</keyword>
<keyword evidence="1" id="KW-1133">Transmembrane helix</keyword>
<evidence type="ECO:0000256" key="1">
    <source>
        <dbReference type="SAM" id="Phobius"/>
    </source>
</evidence>
<keyword evidence="1" id="KW-0812">Transmembrane</keyword>
<feature type="transmembrane region" description="Helical" evidence="1">
    <location>
        <begin position="59"/>
        <end position="79"/>
    </location>
</feature>
<dbReference type="Proteomes" id="UP000656813">
    <property type="component" value="Unassembled WGS sequence"/>
</dbReference>
<comment type="caution">
    <text evidence="2">The sequence shown here is derived from an EMBL/GenBank/DDBJ whole genome shotgun (WGS) entry which is preliminary data.</text>
</comment>
<feature type="transmembrane region" description="Helical" evidence="1">
    <location>
        <begin position="91"/>
        <end position="113"/>
    </location>
</feature>
<dbReference type="AlphaFoldDB" id="A0A8J2ZTT4"/>
<keyword evidence="1" id="KW-0472">Membrane</keyword>
<dbReference type="RefSeq" id="WP_188495759.1">
    <property type="nucleotide sequence ID" value="NZ_BMFV01000002.1"/>
</dbReference>
<proteinExistence type="predicted"/>
<reference evidence="2" key="1">
    <citation type="journal article" date="2014" name="Int. J. Syst. Evol. Microbiol.">
        <title>Complete genome sequence of Corynebacterium casei LMG S-19264T (=DSM 44701T), isolated from a smear-ripened cheese.</title>
        <authorList>
            <consortium name="US DOE Joint Genome Institute (JGI-PGF)"/>
            <person name="Walter F."/>
            <person name="Albersmeier A."/>
            <person name="Kalinowski J."/>
            <person name="Ruckert C."/>
        </authorList>
    </citation>
    <scope>NUCLEOTIDE SEQUENCE</scope>
    <source>
        <strain evidence="2">CGMCC 1.12777</strain>
    </source>
</reference>
<feature type="transmembrane region" description="Helical" evidence="1">
    <location>
        <begin position="225"/>
        <end position="247"/>
    </location>
</feature>
<feature type="transmembrane region" description="Helical" evidence="1">
    <location>
        <begin position="319"/>
        <end position="339"/>
    </location>
</feature>
<dbReference type="EMBL" id="BMFV01000002">
    <property type="protein sequence ID" value="GGH75682.1"/>
    <property type="molecule type" value="Genomic_DNA"/>
</dbReference>
<organism evidence="2 3">
    <name type="scientific">Pullulanibacillus pueri</name>
    <dbReference type="NCBI Taxonomy" id="1437324"/>
    <lineage>
        <taxon>Bacteria</taxon>
        <taxon>Bacillati</taxon>
        <taxon>Bacillota</taxon>
        <taxon>Bacilli</taxon>
        <taxon>Bacillales</taxon>
        <taxon>Sporolactobacillaceae</taxon>
        <taxon>Pullulanibacillus</taxon>
    </lineage>
</organism>
<name>A0A8J2ZTT4_9BACL</name>